<organism evidence="1 2">
    <name type="scientific">Acidovorax facilis</name>
    <dbReference type="NCBI Taxonomy" id="12917"/>
    <lineage>
        <taxon>Bacteria</taxon>
        <taxon>Pseudomonadati</taxon>
        <taxon>Pseudomonadota</taxon>
        <taxon>Betaproteobacteria</taxon>
        <taxon>Burkholderiales</taxon>
        <taxon>Comamonadaceae</taxon>
        <taxon>Acidovorax</taxon>
    </lineage>
</organism>
<proteinExistence type="predicted"/>
<evidence type="ECO:0000313" key="2">
    <source>
        <dbReference type="Proteomes" id="UP001595693"/>
    </source>
</evidence>
<dbReference type="EMBL" id="JBHSAJ010000007">
    <property type="protein sequence ID" value="MFC3933883.1"/>
    <property type="molecule type" value="Genomic_DNA"/>
</dbReference>
<reference evidence="2" key="1">
    <citation type="journal article" date="2019" name="Int. J. Syst. Evol. Microbiol.">
        <title>The Global Catalogue of Microorganisms (GCM) 10K type strain sequencing project: providing services to taxonomists for standard genome sequencing and annotation.</title>
        <authorList>
            <consortium name="The Broad Institute Genomics Platform"/>
            <consortium name="The Broad Institute Genome Sequencing Center for Infectious Disease"/>
            <person name="Wu L."/>
            <person name="Ma J."/>
        </authorList>
    </citation>
    <scope>NUCLEOTIDE SEQUENCE [LARGE SCALE GENOMIC DNA]</scope>
    <source>
        <strain evidence="2">CCUG 2113</strain>
    </source>
</reference>
<name>A0ABV8D674_9BURK</name>
<sequence>MYQMPATSDIAIIAAAADNPITDVSALANTGLACRKRAVTVKATLNKPSKISAQTWMTQFFGLLCLSRGPFGQFAGR</sequence>
<accession>A0ABV8D674</accession>
<evidence type="ECO:0000313" key="1">
    <source>
        <dbReference type="EMBL" id="MFC3933883.1"/>
    </source>
</evidence>
<protein>
    <submittedName>
        <fullName evidence="1">Uncharacterized protein</fullName>
    </submittedName>
</protein>
<comment type="caution">
    <text evidence="1">The sequence shown here is derived from an EMBL/GenBank/DDBJ whole genome shotgun (WGS) entry which is preliminary data.</text>
</comment>
<dbReference type="Proteomes" id="UP001595693">
    <property type="component" value="Unassembled WGS sequence"/>
</dbReference>
<gene>
    <name evidence="1" type="ORF">ACFOW3_04510</name>
</gene>
<dbReference type="RefSeq" id="WP_238385791.1">
    <property type="nucleotide sequence ID" value="NZ_JAMXAX010000181.1"/>
</dbReference>
<keyword evidence="2" id="KW-1185">Reference proteome</keyword>